<evidence type="ECO:0000256" key="1">
    <source>
        <dbReference type="SAM" id="MobiDB-lite"/>
    </source>
</evidence>
<feature type="compositionally biased region" description="Basic and acidic residues" evidence="1">
    <location>
        <begin position="99"/>
        <end position="108"/>
    </location>
</feature>
<accession>A0A8H4LGF2</accession>
<sequence length="119" mass="12688">MSAHSCPSPGVYGVAVAPAASIEMAQLAHEPQNKAKMNSAGDRSVISNDMQELRQGDEEISHKIQGHKANLSNPNTSEASKENSRREIEQLGGESNLYGKKDDPKSKSAAENLEGSRVG</sequence>
<organism evidence="2 3">
    <name type="scientific">Fusarium albosuccineum</name>
    <dbReference type="NCBI Taxonomy" id="1237068"/>
    <lineage>
        <taxon>Eukaryota</taxon>
        <taxon>Fungi</taxon>
        <taxon>Dikarya</taxon>
        <taxon>Ascomycota</taxon>
        <taxon>Pezizomycotina</taxon>
        <taxon>Sordariomycetes</taxon>
        <taxon>Hypocreomycetidae</taxon>
        <taxon>Hypocreales</taxon>
        <taxon>Nectriaceae</taxon>
        <taxon>Fusarium</taxon>
        <taxon>Fusarium decemcellulare species complex</taxon>
    </lineage>
</organism>
<name>A0A8H4LGF2_9HYPO</name>
<feature type="region of interest" description="Disordered" evidence="1">
    <location>
        <begin position="30"/>
        <end position="119"/>
    </location>
</feature>
<protein>
    <submittedName>
        <fullName evidence="2">Conidiation con-6</fullName>
    </submittedName>
</protein>
<dbReference type="EMBL" id="JAADYS010000509">
    <property type="protein sequence ID" value="KAF4469180.1"/>
    <property type="molecule type" value="Genomic_DNA"/>
</dbReference>
<dbReference type="Pfam" id="PF10346">
    <property type="entry name" value="Con-6"/>
    <property type="match status" value="1"/>
</dbReference>
<evidence type="ECO:0000313" key="3">
    <source>
        <dbReference type="Proteomes" id="UP000554235"/>
    </source>
</evidence>
<gene>
    <name evidence="2" type="ORF">FALBO_3928</name>
</gene>
<keyword evidence="3" id="KW-1185">Reference proteome</keyword>
<feature type="compositionally biased region" description="Basic and acidic residues" evidence="1">
    <location>
        <begin position="51"/>
        <end position="62"/>
    </location>
</feature>
<dbReference type="Proteomes" id="UP000554235">
    <property type="component" value="Unassembled WGS sequence"/>
</dbReference>
<evidence type="ECO:0000313" key="2">
    <source>
        <dbReference type="EMBL" id="KAF4469180.1"/>
    </source>
</evidence>
<feature type="compositionally biased region" description="Basic and acidic residues" evidence="1">
    <location>
        <begin position="79"/>
        <end position="89"/>
    </location>
</feature>
<dbReference type="InterPro" id="IPR018824">
    <property type="entry name" value="Conidiation-specific_6"/>
</dbReference>
<reference evidence="2 3" key="1">
    <citation type="submission" date="2020-01" db="EMBL/GenBank/DDBJ databases">
        <title>Identification and distribution of gene clusters putatively required for synthesis of sphingolipid metabolism inhibitors in phylogenetically diverse species of the filamentous fungus Fusarium.</title>
        <authorList>
            <person name="Kim H.-S."/>
            <person name="Busman M."/>
            <person name="Brown D.W."/>
            <person name="Divon H."/>
            <person name="Uhlig S."/>
            <person name="Proctor R.H."/>
        </authorList>
    </citation>
    <scope>NUCLEOTIDE SEQUENCE [LARGE SCALE GENOMIC DNA]</scope>
    <source>
        <strain evidence="2 3">NRRL 20459</strain>
    </source>
</reference>
<dbReference type="OrthoDB" id="5419162at2759"/>
<dbReference type="AlphaFoldDB" id="A0A8H4LGF2"/>
<comment type="caution">
    <text evidence="2">The sequence shown here is derived from an EMBL/GenBank/DDBJ whole genome shotgun (WGS) entry which is preliminary data.</text>
</comment>
<proteinExistence type="predicted"/>